<keyword evidence="7" id="KW-1185">Reference proteome</keyword>
<gene>
    <name evidence="6" type="ORF">FNV43_RR26484</name>
</gene>
<dbReference type="AlphaFoldDB" id="A0A8K0DPE1"/>
<dbReference type="GO" id="GO:0008234">
    <property type="term" value="F:cysteine-type peptidase activity"/>
    <property type="evidence" value="ECO:0007669"/>
    <property type="project" value="UniProtKB-KW"/>
</dbReference>
<evidence type="ECO:0000256" key="4">
    <source>
        <dbReference type="ARBA" id="ARBA00022807"/>
    </source>
</evidence>
<proteinExistence type="inferred from homology"/>
<evidence type="ECO:0000313" key="7">
    <source>
        <dbReference type="Proteomes" id="UP000796880"/>
    </source>
</evidence>
<dbReference type="InterPro" id="IPR003653">
    <property type="entry name" value="Peptidase_C48_C"/>
</dbReference>
<dbReference type="OrthoDB" id="442460at2759"/>
<reference evidence="6" key="1">
    <citation type="submission" date="2020-03" db="EMBL/GenBank/DDBJ databases">
        <title>A high-quality chromosome-level genome assembly of a woody plant with both climbing and erect habits, Rhamnella rubrinervis.</title>
        <authorList>
            <person name="Lu Z."/>
            <person name="Yang Y."/>
            <person name="Zhu X."/>
            <person name="Sun Y."/>
        </authorList>
    </citation>
    <scope>NUCLEOTIDE SEQUENCE</scope>
    <source>
        <strain evidence="6">BYM</strain>
        <tissue evidence="6">Leaf</tissue>
    </source>
</reference>
<feature type="domain" description="Ubiquitin-like protease family profile" evidence="5">
    <location>
        <begin position="1"/>
        <end position="119"/>
    </location>
</feature>
<evidence type="ECO:0000313" key="6">
    <source>
        <dbReference type="EMBL" id="KAF3431748.1"/>
    </source>
</evidence>
<keyword evidence="4" id="KW-0788">Thiol protease</keyword>
<dbReference type="GO" id="GO:0016926">
    <property type="term" value="P:protein desumoylation"/>
    <property type="evidence" value="ECO:0007669"/>
    <property type="project" value="UniProtKB-ARBA"/>
</dbReference>
<evidence type="ECO:0000259" key="5">
    <source>
        <dbReference type="PROSITE" id="PS50600"/>
    </source>
</evidence>
<dbReference type="PROSITE" id="PS50600">
    <property type="entry name" value="ULP_PROTEASE"/>
    <property type="match status" value="1"/>
</dbReference>
<name>A0A8K0DPE1_9ROSA</name>
<keyword evidence="2" id="KW-0645">Protease</keyword>
<dbReference type="SUPFAM" id="SSF54001">
    <property type="entry name" value="Cysteine proteinases"/>
    <property type="match status" value="1"/>
</dbReference>
<dbReference type="Proteomes" id="UP000796880">
    <property type="component" value="Unassembled WGS sequence"/>
</dbReference>
<dbReference type="GO" id="GO:0006508">
    <property type="term" value="P:proteolysis"/>
    <property type="evidence" value="ECO:0007669"/>
    <property type="project" value="UniProtKB-KW"/>
</dbReference>
<organism evidence="6 7">
    <name type="scientific">Rhamnella rubrinervis</name>
    <dbReference type="NCBI Taxonomy" id="2594499"/>
    <lineage>
        <taxon>Eukaryota</taxon>
        <taxon>Viridiplantae</taxon>
        <taxon>Streptophyta</taxon>
        <taxon>Embryophyta</taxon>
        <taxon>Tracheophyta</taxon>
        <taxon>Spermatophyta</taxon>
        <taxon>Magnoliopsida</taxon>
        <taxon>eudicotyledons</taxon>
        <taxon>Gunneridae</taxon>
        <taxon>Pentapetalae</taxon>
        <taxon>rosids</taxon>
        <taxon>fabids</taxon>
        <taxon>Rosales</taxon>
        <taxon>Rhamnaceae</taxon>
        <taxon>rhamnoid group</taxon>
        <taxon>Rhamneae</taxon>
        <taxon>Rhamnella</taxon>
    </lineage>
</organism>
<keyword evidence="3" id="KW-0378">Hydrolase</keyword>
<dbReference type="InterPro" id="IPR038765">
    <property type="entry name" value="Papain-like_cys_pep_sf"/>
</dbReference>
<evidence type="ECO:0000256" key="1">
    <source>
        <dbReference type="ARBA" id="ARBA00005234"/>
    </source>
</evidence>
<dbReference type="Gene3D" id="3.40.395.10">
    <property type="entry name" value="Adenoviral Proteinase, Chain A"/>
    <property type="match status" value="1"/>
</dbReference>
<dbReference type="PANTHER" id="PTHR46915:SF2">
    <property type="entry name" value="UBIQUITIN-LIKE PROTEASE 4"/>
    <property type="match status" value="1"/>
</dbReference>
<protein>
    <recommendedName>
        <fullName evidence="5">Ubiquitin-like protease family profile domain-containing protein</fullName>
    </recommendedName>
</protein>
<evidence type="ECO:0000256" key="3">
    <source>
        <dbReference type="ARBA" id="ARBA00022801"/>
    </source>
</evidence>
<dbReference type="PANTHER" id="PTHR46915">
    <property type="entry name" value="UBIQUITIN-LIKE PROTEASE 4-RELATED"/>
    <property type="match status" value="1"/>
</dbReference>
<dbReference type="Pfam" id="PF02902">
    <property type="entry name" value="Peptidase_C48"/>
    <property type="match status" value="1"/>
</dbReference>
<comment type="similarity">
    <text evidence="1">Belongs to the peptidase C48 family.</text>
</comment>
<sequence length="176" mass="20487">MKGGDWKRHAKLEHLDIISLHWSLVIICVPDKDEESGPIVLHLDSLGLHSSRSVFQNIKSFLKEEWHYLDQEGDLPDLPIADRIWRQLPQRITEKIISVPQQKNDYDCGIFVLYFMERFIEEAPERLKKKDLAMFGKQWFKPEEASCLRAKIRNVLNKEFEKACDIGCTSDASSSE</sequence>
<evidence type="ECO:0000256" key="2">
    <source>
        <dbReference type="ARBA" id="ARBA00022670"/>
    </source>
</evidence>
<accession>A0A8K0DPE1</accession>
<comment type="caution">
    <text evidence="6">The sequence shown here is derived from an EMBL/GenBank/DDBJ whole genome shotgun (WGS) entry which is preliminary data.</text>
</comment>
<dbReference type="EMBL" id="VOIH02000012">
    <property type="protein sequence ID" value="KAF3431748.1"/>
    <property type="molecule type" value="Genomic_DNA"/>
</dbReference>